<name>A0A183HJ79_9BILA</name>
<dbReference type="WBParaSite" id="OFLC_0000754001-mRNA-1">
    <property type="protein sequence ID" value="OFLC_0000754001-mRNA-1"/>
    <property type="gene ID" value="OFLC_0000754001"/>
</dbReference>
<dbReference type="PANTHER" id="PTHR11814">
    <property type="entry name" value="SULFATE TRANSPORTER"/>
    <property type="match status" value="1"/>
</dbReference>
<proteinExistence type="predicted"/>
<evidence type="ECO:0000313" key="2">
    <source>
        <dbReference type="Proteomes" id="UP000267606"/>
    </source>
</evidence>
<gene>
    <name evidence="1" type="ORF">OFLC_LOCUS7541</name>
</gene>
<reference evidence="3" key="1">
    <citation type="submission" date="2016-06" db="UniProtKB">
        <authorList>
            <consortium name="WormBaseParasite"/>
        </authorList>
    </citation>
    <scope>IDENTIFICATION</scope>
</reference>
<dbReference type="InterPro" id="IPR001902">
    <property type="entry name" value="SLC26A/SulP_fam"/>
</dbReference>
<evidence type="ECO:0000313" key="3">
    <source>
        <dbReference type="WBParaSite" id="OFLC_0000754001-mRNA-1"/>
    </source>
</evidence>
<accession>A0A183HJ79</accession>
<keyword evidence="2" id="KW-1185">Reference proteome</keyword>
<dbReference type="AlphaFoldDB" id="A0A183HJ79"/>
<organism evidence="3">
    <name type="scientific">Onchocerca flexuosa</name>
    <dbReference type="NCBI Taxonomy" id="387005"/>
    <lineage>
        <taxon>Eukaryota</taxon>
        <taxon>Metazoa</taxon>
        <taxon>Ecdysozoa</taxon>
        <taxon>Nematoda</taxon>
        <taxon>Chromadorea</taxon>
        <taxon>Rhabditida</taxon>
        <taxon>Spirurina</taxon>
        <taxon>Spiruromorpha</taxon>
        <taxon>Filarioidea</taxon>
        <taxon>Onchocercidae</taxon>
        <taxon>Onchocerca</taxon>
    </lineage>
</organism>
<protein>
    <submittedName>
        <fullName evidence="3">Sulfate_transp domain-containing protein</fullName>
    </submittedName>
</protein>
<dbReference type="GO" id="GO:0055085">
    <property type="term" value="P:transmembrane transport"/>
    <property type="evidence" value="ECO:0007669"/>
    <property type="project" value="InterPro"/>
</dbReference>
<evidence type="ECO:0000313" key="1">
    <source>
        <dbReference type="EMBL" id="VDO51460.1"/>
    </source>
</evidence>
<dbReference type="STRING" id="387005.A0A183HJ79"/>
<dbReference type="GO" id="GO:0016020">
    <property type="term" value="C:membrane"/>
    <property type="evidence" value="ECO:0007669"/>
    <property type="project" value="InterPro"/>
</dbReference>
<sequence>MHDEVIIAINLRYAASFFPPTVFRKGACRLLSPCSSPMNFWRWLMNFVPILQWLPKYNWKTDTLHDVIGGLTIGVMHIPQSLLLLLLKQKFDKICLWFSNVSFRCSNESFRCSNIFFLCYSIFVKNYSSGRNNMFFPV</sequence>
<dbReference type="Proteomes" id="UP000267606">
    <property type="component" value="Unassembled WGS sequence"/>
</dbReference>
<reference evidence="1 2" key="2">
    <citation type="submission" date="2018-11" db="EMBL/GenBank/DDBJ databases">
        <authorList>
            <consortium name="Pathogen Informatics"/>
        </authorList>
    </citation>
    <scope>NUCLEOTIDE SEQUENCE [LARGE SCALE GENOMIC DNA]</scope>
</reference>
<dbReference type="EMBL" id="UZAJ01007949">
    <property type="protein sequence ID" value="VDO51460.1"/>
    <property type="molecule type" value="Genomic_DNA"/>
</dbReference>